<proteinExistence type="inferred from homology"/>
<reference evidence="4" key="2">
    <citation type="submission" date="2020-01" db="EMBL/GenBank/DDBJ databases">
        <authorList>
            <person name="Campanaro S."/>
        </authorList>
    </citation>
    <scope>NUCLEOTIDE SEQUENCE</scope>
    <source>
        <strain evidence="4">AS06rmzACSIP_7</strain>
    </source>
</reference>
<keyword evidence="2" id="KW-1133">Transmembrane helix</keyword>
<name>A0A351U6Q0_9BACT</name>
<dbReference type="Proteomes" id="UP000777265">
    <property type="component" value="Unassembled WGS sequence"/>
</dbReference>
<feature type="domain" description="Glycosyltransferase 2-like" evidence="3">
    <location>
        <begin position="8"/>
        <end position="127"/>
    </location>
</feature>
<evidence type="ECO:0000259" key="3">
    <source>
        <dbReference type="Pfam" id="PF00535"/>
    </source>
</evidence>
<organism evidence="4 5">
    <name type="scientific">Syntrophorhabdus aromaticivorans</name>
    <dbReference type="NCBI Taxonomy" id="328301"/>
    <lineage>
        <taxon>Bacteria</taxon>
        <taxon>Pseudomonadati</taxon>
        <taxon>Thermodesulfobacteriota</taxon>
        <taxon>Syntrophorhabdia</taxon>
        <taxon>Syntrophorhabdales</taxon>
        <taxon>Syntrophorhabdaceae</taxon>
        <taxon>Syntrophorhabdus</taxon>
    </lineage>
</organism>
<dbReference type="InterPro" id="IPR001173">
    <property type="entry name" value="Glyco_trans_2-like"/>
</dbReference>
<feature type="transmembrane region" description="Helical" evidence="2">
    <location>
        <begin position="220"/>
        <end position="239"/>
    </location>
</feature>
<evidence type="ECO:0000313" key="5">
    <source>
        <dbReference type="Proteomes" id="UP000777265"/>
    </source>
</evidence>
<comment type="similarity">
    <text evidence="1">Belongs to the glycosyltransferase 2 family. WaaE/KdtX subfamily.</text>
</comment>
<dbReference type="InterPro" id="IPR029044">
    <property type="entry name" value="Nucleotide-diphossugar_trans"/>
</dbReference>
<dbReference type="Pfam" id="PF00535">
    <property type="entry name" value="Glycos_transf_2"/>
    <property type="match status" value="1"/>
</dbReference>
<dbReference type="AlphaFoldDB" id="A0A351U6Q0"/>
<accession>A0A351U6Q0</accession>
<comment type="caution">
    <text evidence="4">The sequence shown here is derived from an EMBL/GenBank/DDBJ whole genome shotgun (WGS) entry which is preliminary data.</text>
</comment>
<sequence>MMTVPGLSVYMITFNNGATIERALESVAGWAGEVVVVDSHSTDGAPEIIGRYTDRMIQFDTMDLREKYQYAQDMCTNPWVLFIDADEWMTHALKSEIERIVSGETPYDGFMVNRRNEYLGKEIKHGGWYPDREIRLYRKDKGRWEGGIHAKVTVDGKVGRLKNYYMHTPYTDTAHQIRTIDRYSEAFAHDLRASGRHFHLLNMVTRPLYRFFRDYLVKKGFLDGIPGLIIVASTMYYVFMKHAKLWELERKYERNERLQG</sequence>
<dbReference type="CDD" id="cd02511">
    <property type="entry name" value="Beta4Glucosyltransferase"/>
    <property type="match status" value="1"/>
</dbReference>
<dbReference type="EMBL" id="JAAYEE010000039">
    <property type="protein sequence ID" value="NLW34310.1"/>
    <property type="molecule type" value="Genomic_DNA"/>
</dbReference>
<keyword evidence="2" id="KW-0472">Membrane</keyword>
<dbReference type="PANTHER" id="PTHR43630">
    <property type="entry name" value="POLY-BETA-1,6-N-ACETYL-D-GLUCOSAMINE SYNTHASE"/>
    <property type="match status" value="1"/>
</dbReference>
<protein>
    <submittedName>
        <fullName evidence="4">Glycosyltransferase family 2 protein</fullName>
    </submittedName>
</protein>
<dbReference type="SUPFAM" id="SSF53448">
    <property type="entry name" value="Nucleotide-diphospho-sugar transferases"/>
    <property type="match status" value="1"/>
</dbReference>
<evidence type="ECO:0000313" key="4">
    <source>
        <dbReference type="EMBL" id="NLW34310.1"/>
    </source>
</evidence>
<evidence type="ECO:0000256" key="1">
    <source>
        <dbReference type="ARBA" id="ARBA00038494"/>
    </source>
</evidence>
<dbReference type="PANTHER" id="PTHR43630:SF2">
    <property type="entry name" value="GLYCOSYLTRANSFERASE"/>
    <property type="match status" value="1"/>
</dbReference>
<dbReference type="STRING" id="909663.GCA_000512235_01176"/>
<reference evidence="4" key="1">
    <citation type="journal article" date="2020" name="Biotechnol. Biofuels">
        <title>New insights from the biogas microbiome by comprehensive genome-resolved metagenomics of nearly 1600 species originating from multiple anaerobic digesters.</title>
        <authorList>
            <person name="Campanaro S."/>
            <person name="Treu L."/>
            <person name="Rodriguez-R L.M."/>
            <person name="Kovalovszki A."/>
            <person name="Ziels R.M."/>
            <person name="Maus I."/>
            <person name="Zhu X."/>
            <person name="Kougias P.G."/>
            <person name="Basile A."/>
            <person name="Luo G."/>
            <person name="Schluter A."/>
            <person name="Konstantinidis K.T."/>
            <person name="Angelidaki I."/>
        </authorList>
    </citation>
    <scope>NUCLEOTIDE SEQUENCE</scope>
    <source>
        <strain evidence="4">AS06rmzACSIP_7</strain>
    </source>
</reference>
<keyword evidence="2" id="KW-0812">Transmembrane</keyword>
<gene>
    <name evidence="4" type="ORF">GXY80_02345</name>
</gene>
<evidence type="ECO:0000256" key="2">
    <source>
        <dbReference type="SAM" id="Phobius"/>
    </source>
</evidence>
<dbReference type="Gene3D" id="3.90.550.10">
    <property type="entry name" value="Spore Coat Polysaccharide Biosynthesis Protein SpsA, Chain A"/>
    <property type="match status" value="1"/>
</dbReference>